<comment type="caution">
    <text evidence="2">The sequence shown here is derived from an EMBL/GenBank/DDBJ whole genome shotgun (WGS) entry which is preliminary data.</text>
</comment>
<dbReference type="RefSeq" id="WP_286678258.1">
    <property type="nucleotide sequence ID" value="NZ_MNXI01000070.1"/>
</dbReference>
<dbReference type="EMBL" id="PFNG01000163">
    <property type="protein sequence ID" value="PIZ37828.1"/>
    <property type="molecule type" value="Genomic_DNA"/>
</dbReference>
<reference evidence="3" key="1">
    <citation type="submission" date="2017-09" db="EMBL/GenBank/DDBJ databases">
        <title>Depth-based differentiation of microbial function through sediment-hosted aquifers and enrichment of novel symbionts in the deep terrestrial subsurface.</title>
        <authorList>
            <person name="Probst A.J."/>
            <person name="Ladd B."/>
            <person name="Jarett J.K."/>
            <person name="Geller-Mcgrath D.E."/>
            <person name="Sieber C.M.K."/>
            <person name="Emerson J.B."/>
            <person name="Anantharaman K."/>
            <person name="Thomas B.C."/>
            <person name="Malmstrom R."/>
            <person name="Stieglmeier M."/>
            <person name="Klingl A."/>
            <person name="Woyke T."/>
            <person name="Ryan C.M."/>
            <person name="Banfield J.F."/>
        </authorList>
    </citation>
    <scope>NUCLEOTIDE SEQUENCE [LARGE SCALE GENOMIC DNA]</scope>
</reference>
<dbReference type="AlphaFoldDB" id="A0A2M7T7B4"/>
<dbReference type="SUPFAM" id="SSF55874">
    <property type="entry name" value="ATPase domain of HSP90 chaperone/DNA topoisomerase II/histidine kinase"/>
    <property type="match status" value="1"/>
</dbReference>
<dbReference type="Proteomes" id="UP000230956">
    <property type="component" value="Unassembled WGS sequence"/>
</dbReference>
<dbReference type="InterPro" id="IPR003594">
    <property type="entry name" value="HATPase_dom"/>
</dbReference>
<dbReference type="Gene3D" id="3.30.565.10">
    <property type="entry name" value="Histidine kinase-like ATPase, C-terminal domain"/>
    <property type="match status" value="1"/>
</dbReference>
<dbReference type="Pfam" id="PF13581">
    <property type="entry name" value="HATPase_c_2"/>
    <property type="match status" value="1"/>
</dbReference>
<evidence type="ECO:0000313" key="2">
    <source>
        <dbReference type="EMBL" id="PIZ37828.1"/>
    </source>
</evidence>
<accession>A0A2M7T7B4</accession>
<proteinExistence type="predicted"/>
<protein>
    <recommendedName>
        <fullName evidence="1">Histidine kinase/HSP90-like ATPase domain-containing protein</fullName>
    </recommendedName>
</protein>
<organism evidence="2 3">
    <name type="scientific">Candidatus Aquicultor secundus</name>
    <dbReference type="NCBI Taxonomy" id="1973895"/>
    <lineage>
        <taxon>Bacteria</taxon>
        <taxon>Bacillati</taxon>
        <taxon>Actinomycetota</taxon>
        <taxon>Candidatus Aquicultoria</taxon>
        <taxon>Candidatus Aquicultorales</taxon>
        <taxon>Candidatus Aquicultoraceae</taxon>
        <taxon>Candidatus Aquicultor</taxon>
    </lineage>
</organism>
<sequence length="157" mass="17235">MYADAMMAVTGGQFMLCSYEDIGQQRRGQTVLRQFVARPEEIYPLRAFLDTFLAGRGVALGRRYEVEFAAVEALTNSVKYAGGGKLEIRTDKALQIELADSGPGINFSMLPRSVLMLGFSTKGTLGFGFTIMLEFADHLYLATGPAGTTIILEFNWS</sequence>
<feature type="domain" description="Histidine kinase/HSP90-like ATPase" evidence="1">
    <location>
        <begin position="35"/>
        <end position="152"/>
    </location>
</feature>
<gene>
    <name evidence="2" type="ORF">COY37_06825</name>
</gene>
<evidence type="ECO:0000259" key="1">
    <source>
        <dbReference type="Pfam" id="PF13581"/>
    </source>
</evidence>
<dbReference type="InterPro" id="IPR036890">
    <property type="entry name" value="HATPase_C_sf"/>
</dbReference>
<evidence type="ECO:0000313" key="3">
    <source>
        <dbReference type="Proteomes" id="UP000230956"/>
    </source>
</evidence>
<name>A0A2M7T7B4_9ACTN</name>